<name>A0ACB8BQN8_9AGAM</name>
<organism evidence="1 2">
    <name type="scientific">Leucogyrophana mollusca</name>
    <dbReference type="NCBI Taxonomy" id="85980"/>
    <lineage>
        <taxon>Eukaryota</taxon>
        <taxon>Fungi</taxon>
        <taxon>Dikarya</taxon>
        <taxon>Basidiomycota</taxon>
        <taxon>Agaricomycotina</taxon>
        <taxon>Agaricomycetes</taxon>
        <taxon>Agaricomycetidae</taxon>
        <taxon>Boletales</taxon>
        <taxon>Boletales incertae sedis</taxon>
        <taxon>Leucogyrophana</taxon>
    </lineage>
</organism>
<feature type="non-terminal residue" evidence="1">
    <location>
        <position position="1"/>
    </location>
</feature>
<keyword evidence="2" id="KW-1185">Reference proteome</keyword>
<dbReference type="EMBL" id="MU266359">
    <property type="protein sequence ID" value="KAH7927969.1"/>
    <property type="molecule type" value="Genomic_DNA"/>
</dbReference>
<proteinExistence type="predicted"/>
<gene>
    <name evidence="1" type="ORF">BV22DRAFT_1005982</name>
</gene>
<evidence type="ECO:0000313" key="1">
    <source>
        <dbReference type="EMBL" id="KAH7927969.1"/>
    </source>
</evidence>
<reference evidence="1" key="1">
    <citation type="journal article" date="2021" name="New Phytol.">
        <title>Evolutionary innovations through gain and loss of genes in the ectomycorrhizal Boletales.</title>
        <authorList>
            <person name="Wu G."/>
            <person name="Miyauchi S."/>
            <person name="Morin E."/>
            <person name="Kuo A."/>
            <person name="Drula E."/>
            <person name="Varga T."/>
            <person name="Kohler A."/>
            <person name="Feng B."/>
            <person name="Cao Y."/>
            <person name="Lipzen A."/>
            <person name="Daum C."/>
            <person name="Hundley H."/>
            <person name="Pangilinan J."/>
            <person name="Johnson J."/>
            <person name="Barry K."/>
            <person name="LaButti K."/>
            <person name="Ng V."/>
            <person name="Ahrendt S."/>
            <person name="Min B."/>
            <person name="Choi I.G."/>
            <person name="Park H."/>
            <person name="Plett J.M."/>
            <person name="Magnuson J."/>
            <person name="Spatafora J.W."/>
            <person name="Nagy L.G."/>
            <person name="Henrissat B."/>
            <person name="Grigoriev I.V."/>
            <person name="Yang Z.L."/>
            <person name="Xu J."/>
            <person name="Martin F.M."/>
        </authorList>
    </citation>
    <scope>NUCLEOTIDE SEQUENCE</scope>
    <source>
        <strain evidence="1">KUC20120723A-06</strain>
    </source>
</reference>
<evidence type="ECO:0000313" key="2">
    <source>
        <dbReference type="Proteomes" id="UP000790709"/>
    </source>
</evidence>
<comment type="caution">
    <text evidence="1">The sequence shown here is derived from an EMBL/GenBank/DDBJ whole genome shotgun (WGS) entry which is preliminary data.</text>
</comment>
<protein>
    <submittedName>
        <fullName evidence="1">Uncharacterized protein</fullName>
    </submittedName>
</protein>
<sequence length="229" mass="25007">KLAAVLVLLYEEAGKLRVLLTTRSKHLRSHPGQTALPGGKVDECDRSLVHAALREAHEEVALPFDASHTLCVLPPFLSASQLLVTPVVALLDDPGILDQLRPSAEEVDHIFNHPLEALLDPSLVADENNLVAKGSEHWPYDADYHTINDVALPAFDNLVYRNLRFRSSASPVKGLTAEILILVAEVAYGTGPKYDRYSPGQADSAANLIRRRIQQNESLNGDARTKAPS</sequence>
<dbReference type="Proteomes" id="UP000790709">
    <property type="component" value="Unassembled WGS sequence"/>
</dbReference>
<accession>A0ACB8BQN8</accession>